<dbReference type="Pfam" id="PF08284">
    <property type="entry name" value="RVP_2"/>
    <property type="match status" value="1"/>
</dbReference>
<name>A0A5A7SR54_CUCMM</name>
<gene>
    <name evidence="1" type="ORF">E6C27_scaffold506G00250</name>
</gene>
<dbReference type="Proteomes" id="UP000321393">
    <property type="component" value="Unassembled WGS sequence"/>
</dbReference>
<dbReference type="AlphaFoldDB" id="A0A5A7SR54"/>
<protein>
    <submittedName>
        <fullName evidence="1">Gag-protease polyprotein</fullName>
    </submittedName>
</protein>
<evidence type="ECO:0000313" key="2">
    <source>
        <dbReference type="Proteomes" id="UP000321393"/>
    </source>
</evidence>
<evidence type="ECO:0000313" key="1">
    <source>
        <dbReference type="EMBL" id="KAA0031759.1"/>
    </source>
</evidence>
<proteinExistence type="predicted"/>
<comment type="caution">
    <text evidence="1">The sequence shown here is derived from an EMBL/GenBank/DDBJ whole genome shotgun (WGS) entry which is preliminary data.</text>
</comment>
<reference evidence="1 2" key="1">
    <citation type="submission" date="2019-08" db="EMBL/GenBank/DDBJ databases">
        <title>Draft genome sequences of two oriental melons (Cucumis melo L. var makuwa).</title>
        <authorList>
            <person name="Kwon S.-Y."/>
        </authorList>
    </citation>
    <scope>NUCLEOTIDE SEQUENCE [LARGE SCALE GENOMIC DNA]</scope>
    <source>
        <strain evidence="2">cv. SW 3</strain>
        <tissue evidence="1">Leaf</tissue>
    </source>
</reference>
<dbReference type="OrthoDB" id="1751327at2759"/>
<dbReference type="EMBL" id="SSTE01022745">
    <property type="protein sequence ID" value="KAA0031759.1"/>
    <property type="molecule type" value="Genomic_DNA"/>
</dbReference>
<accession>A0A5A7SR54</accession>
<sequence length="150" mass="16776">MLSSFVPDVVRDEAARTEKLVGGLRLDLQGFVRTFRPTTHADALRLAVDMSLHERANSSKAEGRGLTLGACYYRKDFERTACVLGLWDILWRSLLSKIWSLFQGKVFATTRYEVEQAGSVVTGTLPILGHFAFVLFDSRSSHSFISSVFV</sequence>
<organism evidence="1 2">
    <name type="scientific">Cucumis melo var. makuwa</name>
    <name type="common">Oriental melon</name>
    <dbReference type="NCBI Taxonomy" id="1194695"/>
    <lineage>
        <taxon>Eukaryota</taxon>
        <taxon>Viridiplantae</taxon>
        <taxon>Streptophyta</taxon>
        <taxon>Embryophyta</taxon>
        <taxon>Tracheophyta</taxon>
        <taxon>Spermatophyta</taxon>
        <taxon>Magnoliopsida</taxon>
        <taxon>eudicotyledons</taxon>
        <taxon>Gunneridae</taxon>
        <taxon>Pentapetalae</taxon>
        <taxon>rosids</taxon>
        <taxon>fabids</taxon>
        <taxon>Cucurbitales</taxon>
        <taxon>Cucurbitaceae</taxon>
        <taxon>Benincaseae</taxon>
        <taxon>Cucumis</taxon>
    </lineage>
</organism>